<evidence type="ECO:0000256" key="4">
    <source>
        <dbReference type="RuleBase" id="RU003707"/>
    </source>
</evidence>
<name>A0ABN1GS10_9ACTN</name>
<dbReference type="InterPro" id="IPR014748">
    <property type="entry name" value="Enoyl-CoA_hydra_C"/>
</dbReference>
<proteinExistence type="inferred from homology"/>
<gene>
    <name evidence="5" type="ORF">GCM10009547_19880</name>
</gene>
<evidence type="ECO:0000256" key="3">
    <source>
        <dbReference type="ARBA" id="ARBA00023239"/>
    </source>
</evidence>
<dbReference type="Gene3D" id="1.10.12.10">
    <property type="entry name" value="Lyase 2-enoyl-coa Hydratase, Chain A, domain 2"/>
    <property type="match status" value="1"/>
</dbReference>
<dbReference type="PROSITE" id="PS00166">
    <property type="entry name" value="ENOYL_COA_HYDRATASE"/>
    <property type="match status" value="1"/>
</dbReference>
<reference evidence="5 6" key="1">
    <citation type="journal article" date="2019" name="Int. J. Syst. Evol. Microbiol.">
        <title>The Global Catalogue of Microorganisms (GCM) 10K type strain sequencing project: providing services to taxonomists for standard genome sequencing and annotation.</title>
        <authorList>
            <consortium name="The Broad Institute Genomics Platform"/>
            <consortium name="The Broad Institute Genome Sequencing Center for Infectious Disease"/>
            <person name="Wu L."/>
            <person name="Ma J."/>
        </authorList>
    </citation>
    <scope>NUCLEOTIDE SEQUENCE [LARGE SCALE GENOMIC DNA]</scope>
    <source>
        <strain evidence="5 6">JCM 10671</strain>
    </source>
</reference>
<comment type="similarity">
    <text evidence="1 4">Belongs to the enoyl-CoA hydratase/isomerase family.</text>
</comment>
<comment type="caution">
    <text evidence="5">The sequence shown here is derived from an EMBL/GenBank/DDBJ whole genome shotgun (WGS) entry which is preliminary data.</text>
</comment>
<keyword evidence="2" id="KW-0443">Lipid metabolism</keyword>
<dbReference type="CDD" id="cd06558">
    <property type="entry name" value="crotonase-like"/>
    <property type="match status" value="1"/>
</dbReference>
<evidence type="ECO:0000313" key="5">
    <source>
        <dbReference type="EMBL" id="GAA0617629.1"/>
    </source>
</evidence>
<evidence type="ECO:0000256" key="2">
    <source>
        <dbReference type="ARBA" id="ARBA00023098"/>
    </source>
</evidence>
<dbReference type="InterPro" id="IPR018376">
    <property type="entry name" value="Enoyl-CoA_hyd/isom_CS"/>
</dbReference>
<dbReference type="NCBIfam" id="NF006100">
    <property type="entry name" value="PRK08252.1"/>
    <property type="match status" value="1"/>
</dbReference>
<dbReference type="EMBL" id="BAAAHE010000014">
    <property type="protein sequence ID" value="GAA0617629.1"/>
    <property type="molecule type" value="Genomic_DNA"/>
</dbReference>
<dbReference type="Gene3D" id="3.90.226.10">
    <property type="entry name" value="2-enoyl-CoA Hydratase, Chain A, domain 1"/>
    <property type="match status" value="1"/>
</dbReference>
<dbReference type="SUPFAM" id="SSF52096">
    <property type="entry name" value="ClpP/crotonase"/>
    <property type="match status" value="1"/>
</dbReference>
<sequence length="261" mass="27418">MSDKVLVEQRGHVLVVTINRPEARNAVDLDVCVGVGDAVERAEADPEIRALVLTGAGEQAFCAGADLKAIARGEAILPPGKEHWSFAGFVNHFTRKPTIAAVNGNALGGGTELALACDLVVAVETANFGLPEVKRGLVAAAGGAFRITRQLPTRVGLELLLTGRPMPAEEALRWGLINTIVPPGEALSAALELAEAIAANAPLAVQASKRIAYGVADGDRADEEALWTLNNAIIPEIMRSEDAIEGPTAFAEKRAPVWKAR</sequence>
<organism evidence="5 6">
    <name type="scientific">Sporichthya brevicatena</name>
    <dbReference type="NCBI Taxonomy" id="171442"/>
    <lineage>
        <taxon>Bacteria</taxon>
        <taxon>Bacillati</taxon>
        <taxon>Actinomycetota</taxon>
        <taxon>Actinomycetes</taxon>
        <taxon>Sporichthyales</taxon>
        <taxon>Sporichthyaceae</taxon>
        <taxon>Sporichthya</taxon>
    </lineage>
</organism>
<dbReference type="Proteomes" id="UP001500957">
    <property type="component" value="Unassembled WGS sequence"/>
</dbReference>
<evidence type="ECO:0000313" key="6">
    <source>
        <dbReference type="Proteomes" id="UP001500957"/>
    </source>
</evidence>
<dbReference type="InterPro" id="IPR029045">
    <property type="entry name" value="ClpP/crotonase-like_dom_sf"/>
</dbReference>
<dbReference type="Pfam" id="PF00378">
    <property type="entry name" value="ECH_1"/>
    <property type="match status" value="1"/>
</dbReference>
<accession>A0ABN1GS10</accession>
<protein>
    <submittedName>
        <fullName evidence="5">Crotonase/enoyl-CoA hydratase family protein</fullName>
    </submittedName>
</protein>
<dbReference type="PANTHER" id="PTHR11941">
    <property type="entry name" value="ENOYL-COA HYDRATASE-RELATED"/>
    <property type="match status" value="1"/>
</dbReference>
<dbReference type="RefSeq" id="WP_344604174.1">
    <property type="nucleotide sequence ID" value="NZ_BAAAHE010000014.1"/>
</dbReference>
<dbReference type="InterPro" id="IPR001753">
    <property type="entry name" value="Enoyl-CoA_hydra/iso"/>
</dbReference>
<dbReference type="PANTHER" id="PTHR11941:SF169">
    <property type="entry name" value="(7AS)-7A-METHYL-1,5-DIOXO-2,3,5,6,7,7A-HEXAHYDRO-1H-INDENE-CARBOXYL-COA HYDROLASE"/>
    <property type="match status" value="1"/>
</dbReference>
<keyword evidence="6" id="KW-1185">Reference proteome</keyword>
<keyword evidence="3" id="KW-0456">Lyase</keyword>
<evidence type="ECO:0000256" key="1">
    <source>
        <dbReference type="ARBA" id="ARBA00005254"/>
    </source>
</evidence>